<dbReference type="AlphaFoldDB" id="A0A1I7ZYV0"/>
<name>A0A1I7ZYV0_9BILA</name>
<evidence type="ECO:0000313" key="3">
    <source>
        <dbReference type="WBParaSite" id="L893_g31133.t1"/>
    </source>
</evidence>
<evidence type="ECO:0000313" key="2">
    <source>
        <dbReference type="Proteomes" id="UP000095287"/>
    </source>
</evidence>
<organism evidence="2 3">
    <name type="scientific">Steinernema glaseri</name>
    <dbReference type="NCBI Taxonomy" id="37863"/>
    <lineage>
        <taxon>Eukaryota</taxon>
        <taxon>Metazoa</taxon>
        <taxon>Ecdysozoa</taxon>
        <taxon>Nematoda</taxon>
        <taxon>Chromadorea</taxon>
        <taxon>Rhabditida</taxon>
        <taxon>Tylenchina</taxon>
        <taxon>Panagrolaimomorpha</taxon>
        <taxon>Strongyloidoidea</taxon>
        <taxon>Steinernematidae</taxon>
        <taxon>Steinernema</taxon>
    </lineage>
</organism>
<dbReference type="Proteomes" id="UP000095287">
    <property type="component" value="Unplaced"/>
</dbReference>
<keyword evidence="2" id="KW-1185">Reference proteome</keyword>
<reference evidence="3" key="1">
    <citation type="submission" date="2016-11" db="UniProtKB">
        <authorList>
            <consortium name="WormBaseParasite"/>
        </authorList>
    </citation>
    <scope>IDENTIFICATION</scope>
</reference>
<proteinExistence type="predicted"/>
<evidence type="ECO:0000256" key="1">
    <source>
        <dbReference type="SAM" id="MobiDB-lite"/>
    </source>
</evidence>
<accession>A0A1I7ZYV0</accession>
<feature type="compositionally biased region" description="Acidic residues" evidence="1">
    <location>
        <begin position="151"/>
        <end position="163"/>
    </location>
</feature>
<feature type="region of interest" description="Disordered" evidence="1">
    <location>
        <begin position="143"/>
        <end position="171"/>
    </location>
</feature>
<dbReference type="WBParaSite" id="L893_g31133.t1">
    <property type="protein sequence ID" value="L893_g31133.t1"/>
    <property type="gene ID" value="L893_g31133"/>
</dbReference>
<sequence length="440" mass="50115">MLFILSSFQAALAYGTMPTSNPLDIPIFIYRLEEEKSRFEPFLSNLRLRHRGKSKEGPHRTAEDVLKFVQKIVEVYDEVEPSFFSWIRADKMDSPNLPLTEPVSGHSCYVFLVHTDALYRILSPTNVFLLHSEAPVEYQPVVRQERRPSVEEPEQVSDLEEKETAETKPLPQNGLDAWGVLYPGKDVVKSSKAHSGVAPLRRMITRVRCPKLCSNYLKSWICARCCGQVLFTVMGYCYCKCGSYSIEDTYCRCNFHTHLLATPVTPKTASIGSRKTDKKSEARTRDVTECAADLLLFCEMLLTLLECNVEAVSRLAEGRTVHKAFLMTSSAAEPVRTPMLLDLRVIKMHFLSQRKDYFCEVFVVDMHEDAEKLASHRRYLLIPLVEEKKQLSALVDKFKNSISKKEDEQLETTIGEICACLINSRYADEFCEFLCAAEAC</sequence>
<protein>
    <submittedName>
        <fullName evidence="3">UBR-type domain-containing protein</fullName>
    </submittedName>
</protein>